<comment type="caution">
    <text evidence="1">The sequence shown here is derived from an EMBL/GenBank/DDBJ whole genome shotgun (WGS) entry which is preliminary data.</text>
</comment>
<accession>A0ACC6V1J0</accession>
<dbReference type="Proteomes" id="UP000033636">
    <property type="component" value="Unassembled WGS sequence"/>
</dbReference>
<protein>
    <submittedName>
        <fullName evidence="1">Uncharacterized protein</fullName>
    </submittedName>
</protein>
<gene>
    <name evidence="1" type="ORF">TU35_006210</name>
</gene>
<reference evidence="1" key="1">
    <citation type="submission" date="2024-07" db="EMBL/GenBank/DDBJ databases">
        <title>Metagenome and Metagenome-Assembled Genomes of Archaea from a hot spring from the geothermal field of Los Azufres, Mexico.</title>
        <authorList>
            <person name="Marin-Paredes R."/>
            <person name="Martinez-Romero E."/>
            <person name="Servin-Garciduenas L.E."/>
        </authorList>
    </citation>
    <scope>NUCLEOTIDE SEQUENCE</scope>
</reference>
<name>A0ACC6V1J0_9CREN</name>
<proteinExistence type="predicted"/>
<evidence type="ECO:0000313" key="2">
    <source>
        <dbReference type="Proteomes" id="UP000033636"/>
    </source>
</evidence>
<evidence type="ECO:0000313" key="1">
    <source>
        <dbReference type="EMBL" id="MFB6490821.1"/>
    </source>
</evidence>
<organism evidence="1 2">
    <name type="scientific">Thermoproteus sp. AZ2</name>
    <dbReference type="NCBI Taxonomy" id="1609232"/>
    <lineage>
        <taxon>Archaea</taxon>
        <taxon>Thermoproteota</taxon>
        <taxon>Thermoprotei</taxon>
        <taxon>Thermoproteales</taxon>
        <taxon>Thermoproteaceae</taxon>
        <taxon>Thermoproteus</taxon>
    </lineage>
</organism>
<sequence>MGVLAEVKLYDLVIKWVEEDGSVVRVEHERGEEDEALEELVEGDVVDSIVEALSRELKLPPSVAGRIKAKLKEVGLPMAAELRNMGVANVLEVKGKKGVFSLKITYSIA</sequence>
<dbReference type="EMBL" id="JZWT02000015">
    <property type="protein sequence ID" value="MFB6490821.1"/>
    <property type="molecule type" value="Genomic_DNA"/>
</dbReference>